<feature type="transmembrane region" description="Helical" evidence="1">
    <location>
        <begin position="432"/>
        <end position="459"/>
    </location>
</feature>
<feature type="transmembrane region" description="Helical" evidence="1">
    <location>
        <begin position="280"/>
        <end position="301"/>
    </location>
</feature>
<feature type="transmembrane region" description="Helical" evidence="1">
    <location>
        <begin position="313"/>
        <end position="332"/>
    </location>
</feature>
<dbReference type="EMBL" id="VBRA02000006">
    <property type="protein sequence ID" value="MBP3059302.1"/>
    <property type="molecule type" value="Genomic_DNA"/>
</dbReference>
<feature type="transmembrane region" description="Helical" evidence="1">
    <location>
        <begin position="142"/>
        <end position="164"/>
    </location>
</feature>
<dbReference type="PANTHER" id="PTHR40033:SF1">
    <property type="entry name" value="CITRATE-SODIUM SYMPORTER"/>
    <property type="match status" value="1"/>
</dbReference>
<dbReference type="Proteomes" id="UP001192346">
    <property type="component" value="Unassembled WGS sequence"/>
</dbReference>
<keyword evidence="3" id="KW-1185">Reference proteome</keyword>
<gene>
    <name evidence="2" type="ORF">FEF22_000675</name>
</gene>
<accession>A0ABS5BI97</accession>
<evidence type="ECO:0000256" key="1">
    <source>
        <dbReference type="SAM" id="Phobius"/>
    </source>
</evidence>
<feature type="transmembrane region" description="Helical" evidence="1">
    <location>
        <begin position="344"/>
        <end position="363"/>
    </location>
</feature>
<comment type="caution">
    <text evidence="2">The sequence shown here is derived from an EMBL/GenBank/DDBJ whole genome shotgun (WGS) entry which is preliminary data.</text>
</comment>
<feature type="transmembrane region" description="Helical" evidence="1">
    <location>
        <begin position="223"/>
        <end position="245"/>
    </location>
</feature>
<name>A0ABS5BI97_9MOLU</name>
<dbReference type="PANTHER" id="PTHR40033">
    <property type="entry name" value="NA(+)-MALATE SYMPORTER"/>
    <property type="match status" value="1"/>
</dbReference>
<dbReference type="RefSeq" id="WP_210352266.1">
    <property type="nucleotide sequence ID" value="NZ_VBRA02000006.1"/>
</dbReference>
<feature type="transmembrane region" description="Helical" evidence="1">
    <location>
        <begin position="184"/>
        <end position="203"/>
    </location>
</feature>
<reference evidence="2" key="1">
    <citation type="submission" date="2019-10" db="EMBL/GenBank/DDBJ databases">
        <title>Whole Genome Sequencing and Characterization of Texas Phoenix Palm Decline Phytoplasma Belongs to Lethal Yellowing (16SrIV) Group.</title>
        <authorList>
            <person name="Bao M."/>
        </authorList>
    </citation>
    <scope>NUCLEOTIDE SEQUENCE [LARGE SCALE GENOMIC DNA]</scope>
    <source>
        <strain evidence="2">ACPD</strain>
    </source>
</reference>
<feature type="transmembrane region" description="Helical" evidence="1">
    <location>
        <begin position="112"/>
        <end position="130"/>
    </location>
</feature>
<feature type="transmembrane region" description="Helical" evidence="1">
    <location>
        <begin position="69"/>
        <end position="92"/>
    </location>
</feature>
<feature type="transmembrane region" description="Helical" evidence="1">
    <location>
        <begin position="375"/>
        <end position="394"/>
    </location>
</feature>
<evidence type="ECO:0000313" key="2">
    <source>
        <dbReference type="EMBL" id="MBP3059302.1"/>
    </source>
</evidence>
<dbReference type="InterPro" id="IPR004679">
    <property type="entry name" value="2-OHcarboxylate_transport"/>
</dbReference>
<protein>
    <submittedName>
        <fullName evidence="2">Malate:citrate symporter</fullName>
    </submittedName>
</protein>
<feature type="transmembrane region" description="Helical" evidence="1">
    <location>
        <begin position="36"/>
        <end position="57"/>
    </location>
</feature>
<organism evidence="2 3">
    <name type="scientific">Texas Phoenix palm phytoplasma</name>
    <dbReference type="NCBI Taxonomy" id="176709"/>
    <lineage>
        <taxon>Bacteria</taxon>
        <taxon>Bacillati</taxon>
        <taxon>Mycoplasmatota</taxon>
        <taxon>Mollicutes</taxon>
        <taxon>Acholeplasmatales</taxon>
        <taxon>Acholeplasmataceae</taxon>
        <taxon>Candidatus Phytoplasma</taxon>
        <taxon>16SrIV (Coconut lethal yellows group)</taxon>
    </lineage>
</organism>
<keyword evidence="1" id="KW-0812">Transmembrane</keyword>
<evidence type="ECO:0000313" key="3">
    <source>
        <dbReference type="Proteomes" id="UP001192346"/>
    </source>
</evidence>
<sequence>MLGNLLVRWCEGLRLISSKLEKRSNSISIPGGINNLWHPLLTPFFIMMCLGMTFNFIGQNTPLLNNLGLGFILCIVVPSYLVHKGYISYWIAEYFDKMFFNKSNTAEQGIGINFSQFFITIVIAGSICGIETSLLKNSIKRFIPLTLLAVLGSFLITGCLGYLLHYRCPGIFGHKSRGPFYDSIFFVAIPLTNGGTNLGINGFSNSLYHNYFKKDSSSIRTAIIAPLILARVLSIFFAAFLNLALDNTELSGRGNLDKSGYGGSGGGRMGSDSMANFQSIGAGFLMIFTLYSLGNMLNYYIVQQGGMRFRLDAMVYVIAVLLLIKLFDILPQEEQSHISQAGNFMTSIFTAPVLAALGLTTNFGELMSCVLDRNILFMVIMSFSTVIISTLFLAKLFNFYPLEAALTAGICSHSIGGTGNIGVMSVSNRINLLPFAMIATRIVGPIVFSLATFSFGYVYR</sequence>
<keyword evidence="1" id="KW-0472">Membrane</keyword>
<proteinExistence type="predicted"/>
<dbReference type="Pfam" id="PF03390">
    <property type="entry name" value="2HCT"/>
    <property type="match status" value="1"/>
</dbReference>
<keyword evidence="1" id="KW-1133">Transmembrane helix</keyword>